<feature type="transmembrane region" description="Helical" evidence="1">
    <location>
        <begin position="46"/>
        <end position="63"/>
    </location>
</feature>
<feature type="transmembrane region" description="Helical" evidence="1">
    <location>
        <begin position="244"/>
        <end position="267"/>
    </location>
</feature>
<proteinExistence type="predicted"/>
<organism evidence="3 4">
    <name type="scientific">Anoxybacter fermentans</name>
    <dbReference type="NCBI Taxonomy" id="1323375"/>
    <lineage>
        <taxon>Bacteria</taxon>
        <taxon>Bacillati</taxon>
        <taxon>Bacillota</taxon>
        <taxon>Clostridia</taxon>
        <taxon>Halanaerobiales</taxon>
        <taxon>Anoxybacter</taxon>
    </lineage>
</organism>
<feature type="transmembrane region" description="Helical" evidence="1">
    <location>
        <begin position="12"/>
        <end position="34"/>
    </location>
</feature>
<feature type="transmembrane region" description="Helical" evidence="1">
    <location>
        <begin position="102"/>
        <end position="122"/>
    </location>
</feature>
<keyword evidence="1" id="KW-1133">Transmembrane helix</keyword>
<evidence type="ECO:0000259" key="2">
    <source>
        <dbReference type="Pfam" id="PF13559"/>
    </source>
</evidence>
<feature type="transmembrane region" description="Helical" evidence="1">
    <location>
        <begin position="299"/>
        <end position="319"/>
    </location>
</feature>
<dbReference type="RefSeq" id="WP_127016747.1">
    <property type="nucleotide sequence ID" value="NZ_CP016379.1"/>
</dbReference>
<feature type="transmembrane region" description="Helical" evidence="1">
    <location>
        <begin position="165"/>
        <end position="182"/>
    </location>
</feature>
<reference evidence="3 4" key="1">
    <citation type="submission" date="2016-07" db="EMBL/GenBank/DDBJ databases">
        <title>Genome and transcriptome analysis of iron-reducing fermentative bacteria Anoxybacter fermentans.</title>
        <authorList>
            <person name="Zeng X."/>
            <person name="Shao Z."/>
        </authorList>
    </citation>
    <scope>NUCLEOTIDE SEQUENCE [LARGE SCALE GENOMIC DNA]</scope>
    <source>
        <strain evidence="3 4">DY22613</strain>
    </source>
</reference>
<sequence length="462" mass="54474">MRLKTFNLLENLLGRIFFAIFYTLATFPWVYGLFRIFTETYIKEESVWFFGAAIIVGSGILVLNQRLHQGFWAKFFILLVFIGADMILTYLAGFSLEQKINTLFSPFWFGILIMGGYLLLGMIRYEKILNSGEIDFMSDFGVWSTAMIFALFLKDRFLCPITFYHILYFFLSGIALGIYHKYLDIKDGSEQNRLSWILVVLIVIIFVSLFAIIFTFGFSIKTMQMLLIPLVWAVQLLEKIFLKLLFYILIMLEPLLNQIIAFLQNIILNTKEDSLSDNKLMDLNSITERLQNPQPTGDYTWVFKTLIIFTAFLILVYLIKKFNPRREKELGYEEVRESVFDPAELKNDFLKMIRSFVSRFNRTKLSNLSVYDGSSYVIKIREIYYYFIKIFQKWIPFKKYFTPADYLKKLESKFPEFGHPIRTITGIYEMARYSPQVGAEELREIEKAYQQIMRVLSEKEDN</sequence>
<dbReference type="EMBL" id="CP016379">
    <property type="protein sequence ID" value="AZR73409.1"/>
    <property type="molecule type" value="Genomic_DNA"/>
</dbReference>
<gene>
    <name evidence="3" type="ORF">BBF96_08445</name>
</gene>
<keyword evidence="1" id="KW-0812">Transmembrane</keyword>
<accession>A0A3S9SYM7</accession>
<feature type="domain" description="Protein-glutamine gamma-glutamyltransferase-like C-terminal" evidence="2">
    <location>
        <begin position="394"/>
        <end position="449"/>
    </location>
</feature>
<keyword evidence="4" id="KW-1185">Reference proteome</keyword>
<dbReference type="KEGG" id="aft:BBF96_08445"/>
<keyword evidence="1" id="KW-0472">Membrane</keyword>
<name>A0A3S9SYM7_9FIRM</name>
<protein>
    <recommendedName>
        <fullName evidence="2">Protein-glutamine gamma-glutamyltransferase-like C-terminal domain-containing protein</fullName>
    </recommendedName>
</protein>
<evidence type="ECO:0000313" key="4">
    <source>
        <dbReference type="Proteomes" id="UP000267250"/>
    </source>
</evidence>
<dbReference type="Pfam" id="PF13559">
    <property type="entry name" value="DUF4129"/>
    <property type="match status" value="1"/>
</dbReference>
<dbReference type="Proteomes" id="UP000267250">
    <property type="component" value="Chromosome"/>
</dbReference>
<evidence type="ECO:0000256" key="1">
    <source>
        <dbReference type="SAM" id="Phobius"/>
    </source>
</evidence>
<feature type="transmembrane region" description="Helical" evidence="1">
    <location>
        <begin position="75"/>
        <end position="96"/>
    </location>
</feature>
<feature type="transmembrane region" description="Helical" evidence="1">
    <location>
        <begin position="194"/>
        <end position="214"/>
    </location>
</feature>
<evidence type="ECO:0000313" key="3">
    <source>
        <dbReference type="EMBL" id="AZR73409.1"/>
    </source>
</evidence>
<dbReference type="AlphaFoldDB" id="A0A3S9SYM7"/>
<dbReference type="InterPro" id="IPR025403">
    <property type="entry name" value="TgpA-like_C"/>
</dbReference>